<dbReference type="InterPro" id="IPR001431">
    <property type="entry name" value="Pept_M16_Zn_BS"/>
</dbReference>
<dbReference type="Pfam" id="PF00675">
    <property type="entry name" value="Peptidase_M16"/>
    <property type="match status" value="1"/>
</dbReference>
<evidence type="ECO:0000256" key="3">
    <source>
        <dbReference type="SAM" id="MobiDB-lite"/>
    </source>
</evidence>
<protein>
    <submittedName>
        <fullName evidence="6">M16 family metallopeptidase</fullName>
    </submittedName>
</protein>
<evidence type="ECO:0000313" key="7">
    <source>
        <dbReference type="Proteomes" id="UP001596098"/>
    </source>
</evidence>
<dbReference type="RefSeq" id="WP_239022080.1">
    <property type="nucleotide sequence ID" value="NZ_CP034929.1"/>
</dbReference>
<evidence type="ECO:0000256" key="2">
    <source>
        <dbReference type="RuleBase" id="RU004447"/>
    </source>
</evidence>
<reference evidence="7" key="1">
    <citation type="journal article" date="2019" name="Int. J. Syst. Evol. Microbiol.">
        <title>The Global Catalogue of Microorganisms (GCM) 10K type strain sequencing project: providing services to taxonomists for standard genome sequencing and annotation.</title>
        <authorList>
            <consortium name="The Broad Institute Genomics Platform"/>
            <consortium name="The Broad Institute Genome Sequencing Center for Infectious Disease"/>
            <person name="Wu L."/>
            <person name="Ma J."/>
        </authorList>
    </citation>
    <scope>NUCLEOTIDE SEQUENCE [LARGE SCALE GENOMIC DNA]</scope>
    <source>
        <strain evidence="7">DFY28</strain>
    </source>
</reference>
<dbReference type="PANTHER" id="PTHR11851:SF49">
    <property type="entry name" value="MITOCHONDRIAL-PROCESSING PEPTIDASE SUBUNIT ALPHA"/>
    <property type="match status" value="1"/>
</dbReference>
<dbReference type="InterPro" id="IPR011765">
    <property type="entry name" value="Pept_M16_N"/>
</dbReference>
<gene>
    <name evidence="6" type="ORF">ACFPWU_06805</name>
</gene>
<accession>A0ABW1QYH3</accession>
<organism evidence="6 7">
    <name type="scientific">Nocardioides yefusunii</name>
    <dbReference type="NCBI Taxonomy" id="2500546"/>
    <lineage>
        <taxon>Bacteria</taxon>
        <taxon>Bacillati</taxon>
        <taxon>Actinomycetota</taxon>
        <taxon>Actinomycetes</taxon>
        <taxon>Propionibacteriales</taxon>
        <taxon>Nocardioidaceae</taxon>
        <taxon>Nocardioides</taxon>
    </lineage>
</organism>
<name>A0ABW1QYH3_9ACTN</name>
<feature type="domain" description="Peptidase M16 C-terminal" evidence="5">
    <location>
        <begin position="212"/>
        <end position="391"/>
    </location>
</feature>
<dbReference type="InterPro" id="IPR011249">
    <property type="entry name" value="Metalloenz_LuxS/M16"/>
</dbReference>
<dbReference type="InterPro" id="IPR007863">
    <property type="entry name" value="Peptidase_M16_C"/>
</dbReference>
<dbReference type="Pfam" id="PF05193">
    <property type="entry name" value="Peptidase_M16_C"/>
    <property type="match status" value="1"/>
</dbReference>
<evidence type="ECO:0000313" key="6">
    <source>
        <dbReference type="EMBL" id="MFC6153375.1"/>
    </source>
</evidence>
<comment type="caution">
    <text evidence="6">The sequence shown here is derived from an EMBL/GenBank/DDBJ whole genome shotgun (WGS) entry which is preliminary data.</text>
</comment>
<evidence type="ECO:0000259" key="5">
    <source>
        <dbReference type="Pfam" id="PF05193"/>
    </source>
</evidence>
<proteinExistence type="inferred from homology"/>
<sequence length="459" mass="49200">MTLKSNGPAGQQNSAGRSAISTTSPQPVGSTRTLLQVEDTDGRVTSLVRRTLLPGGLRVVTEQMAGVRSACVGVWIGIGSRDESPSLHGASHFLEHLLFKGTKERTAMEISVALDEVGGEFNAFTAKEYTCFHARVLDEDLDLAVDVLGDMITNSVITDDDVEAEREVILDEIAMHDDDPDDVVHNLFAAQAWGDSPLGLPIAGTEESIEGLTRDQIVRFYKKHYRPANMVVTVAGNVEHSAVVRSIRKAFGRNNFLVGDESPVRPRITAEAQPVKPGVSKVIRPLEQVNVVLGVKGLTRNDPRRYVLGVLNTALGGGTSSRLFQEVREKRGLAYSVYSFASHHDVAGTVGVGVACVPAKLDETLEVVRAELAKLAAEGITAEELARGKGQMRGGIVLGLEDSGARMSRLGKSEMVYDELISIDAVLDAIASVTLEEVNALAAELFVQPELMAVVGPEA</sequence>
<dbReference type="PANTHER" id="PTHR11851">
    <property type="entry name" value="METALLOPROTEASE"/>
    <property type="match status" value="1"/>
</dbReference>
<dbReference type="Gene3D" id="3.30.830.10">
    <property type="entry name" value="Metalloenzyme, LuxS/M16 peptidase-like"/>
    <property type="match status" value="2"/>
</dbReference>
<feature type="region of interest" description="Disordered" evidence="3">
    <location>
        <begin position="1"/>
        <end position="32"/>
    </location>
</feature>
<feature type="domain" description="Peptidase M16 N-terminal" evidence="4">
    <location>
        <begin position="58"/>
        <end position="205"/>
    </location>
</feature>
<keyword evidence="7" id="KW-1185">Reference proteome</keyword>
<comment type="similarity">
    <text evidence="1 2">Belongs to the peptidase M16 family.</text>
</comment>
<dbReference type="InterPro" id="IPR050361">
    <property type="entry name" value="MPP/UQCRC_Complex"/>
</dbReference>
<dbReference type="PROSITE" id="PS00143">
    <property type="entry name" value="INSULINASE"/>
    <property type="match status" value="1"/>
</dbReference>
<dbReference type="EMBL" id="JBHSQI010000003">
    <property type="protein sequence ID" value="MFC6153375.1"/>
    <property type="molecule type" value="Genomic_DNA"/>
</dbReference>
<evidence type="ECO:0000256" key="1">
    <source>
        <dbReference type="ARBA" id="ARBA00007261"/>
    </source>
</evidence>
<dbReference type="Proteomes" id="UP001596098">
    <property type="component" value="Unassembled WGS sequence"/>
</dbReference>
<dbReference type="SUPFAM" id="SSF63411">
    <property type="entry name" value="LuxS/MPP-like metallohydrolase"/>
    <property type="match status" value="2"/>
</dbReference>
<evidence type="ECO:0000259" key="4">
    <source>
        <dbReference type="Pfam" id="PF00675"/>
    </source>
</evidence>